<dbReference type="InterPro" id="IPR038380">
    <property type="entry name" value="Ribosomal_bS21_sf"/>
</dbReference>
<dbReference type="GO" id="GO:0006412">
    <property type="term" value="P:translation"/>
    <property type="evidence" value="ECO:0007669"/>
    <property type="project" value="UniProtKB-UniRule"/>
</dbReference>
<accession>A0A0P6YKK0</accession>
<feature type="compositionally biased region" description="Basic residues" evidence="7">
    <location>
        <begin position="43"/>
        <end position="58"/>
    </location>
</feature>
<gene>
    <name evidence="5" type="primary">rpsU</name>
    <name evidence="8" type="ORF">SE18_15475</name>
</gene>
<keyword evidence="9" id="KW-1185">Reference proteome</keyword>
<reference evidence="8 9" key="1">
    <citation type="submission" date="2015-07" db="EMBL/GenBank/DDBJ databases">
        <title>Whole genome sequence of Herpetosiphon geysericola DSM 7119.</title>
        <authorList>
            <person name="Hemp J."/>
            <person name="Ward L.M."/>
            <person name="Pace L.A."/>
            <person name="Fischer W.W."/>
        </authorList>
    </citation>
    <scope>NUCLEOTIDE SEQUENCE [LARGE SCALE GENOMIC DNA]</scope>
    <source>
        <strain evidence="8 9">DSM 7119</strain>
    </source>
</reference>
<sequence length="65" mass="7568">MASISVDSNESIDKALRRFNKAVQADGILTEARRREHYEKPSVKRKRKEAARLRKLQKMAREANN</sequence>
<name>A0A0P6YKK0_9CHLR</name>
<feature type="region of interest" description="Disordered" evidence="7">
    <location>
        <begin position="33"/>
        <end position="65"/>
    </location>
</feature>
<evidence type="ECO:0000256" key="1">
    <source>
        <dbReference type="ARBA" id="ARBA00006640"/>
    </source>
</evidence>
<evidence type="ECO:0000256" key="3">
    <source>
        <dbReference type="ARBA" id="ARBA00023274"/>
    </source>
</evidence>
<evidence type="ECO:0000256" key="4">
    <source>
        <dbReference type="ARBA" id="ARBA00035135"/>
    </source>
</evidence>
<dbReference type="GO" id="GO:1990904">
    <property type="term" value="C:ribonucleoprotein complex"/>
    <property type="evidence" value="ECO:0007669"/>
    <property type="project" value="UniProtKB-KW"/>
</dbReference>
<dbReference type="InterPro" id="IPR001911">
    <property type="entry name" value="Ribosomal_bS21"/>
</dbReference>
<dbReference type="Proteomes" id="UP000050277">
    <property type="component" value="Unassembled WGS sequence"/>
</dbReference>
<dbReference type="Pfam" id="PF01165">
    <property type="entry name" value="Ribosomal_S21"/>
    <property type="match status" value="1"/>
</dbReference>
<evidence type="ECO:0000256" key="6">
    <source>
        <dbReference type="RuleBase" id="RU000667"/>
    </source>
</evidence>
<organism evidence="8 9">
    <name type="scientific">Herpetosiphon geysericola</name>
    <dbReference type="NCBI Taxonomy" id="70996"/>
    <lineage>
        <taxon>Bacteria</taxon>
        <taxon>Bacillati</taxon>
        <taxon>Chloroflexota</taxon>
        <taxon>Chloroflexia</taxon>
        <taxon>Herpetosiphonales</taxon>
        <taxon>Herpetosiphonaceae</taxon>
        <taxon>Herpetosiphon</taxon>
    </lineage>
</organism>
<dbReference type="PATRIC" id="fig|70996.4.peg.3119"/>
<keyword evidence="2 5" id="KW-0689">Ribosomal protein</keyword>
<evidence type="ECO:0000256" key="7">
    <source>
        <dbReference type="SAM" id="MobiDB-lite"/>
    </source>
</evidence>
<dbReference type="STRING" id="70996.SE18_15475"/>
<proteinExistence type="inferred from homology"/>
<feature type="compositionally biased region" description="Basic and acidic residues" evidence="7">
    <location>
        <begin position="33"/>
        <end position="42"/>
    </location>
</feature>
<evidence type="ECO:0000313" key="8">
    <source>
        <dbReference type="EMBL" id="KPL85734.1"/>
    </source>
</evidence>
<dbReference type="GO" id="GO:0003735">
    <property type="term" value="F:structural constituent of ribosome"/>
    <property type="evidence" value="ECO:0007669"/>
    <property type="project" value="InterPro"/>
</dbReference>
<dbReference type="RefSeq" id="WP_012190199.1">
    <property type="nucleotide sequence ID" value="NZ_LGKP01000023.1"/>
</dbReference>
<dbReference type="Gene3D" id="1.20.5.1150">
    <property type="entry name" value="Ribosomal protein S8"/>
    <property type="match status" value="1"/>
</dbReference>
<dbReference type="HAMAP" id="MF_00358">
    <property type="entry name" value="Ribosomal_bS21"/>
    <property type="match status" value="1"/>
</dbReference>
<dbReference type="AlphaFoldDB" id="A0A0P6YKK0"/>
<evidence type="ECO:0000256" key="5">
    <source>
        <dbReference type="HAMAP-Rule" id="MF_00358"/>
    </source>
</evidence>
<dbReference type="PANTHER" id="PTHR21109:SF22">
    <property type="entry name" value="SMALL RIBOSOMAL SUBUNIT PROTEIN BS21"/>
    <property type="match status" value="1"/>
</dbReference>
<dbReference type="GO" id="GO:0005840">
    <property type="term" value="C:ribosome"/>
    <property type="evidence" value="ECO:0007669"/>
    <property type="project" value="UniProtKB-KW"/>
</dbReference>
<dbReference type="OrthoDB" id="9799244at2"/>
<keyword evidence="3 5" id="KW-0687">Ribonucleoprotein</keyword>
<dbReference type="PANTHER" id="PTHR21109">
    <property type="entry name" value="MITOCHONDRIAL 28S RIBOSOMAL PROTEIN S21"/>
    <property type="match status" value="1"/>
</dbReference>
<evidence type="ECO:0000313" key="9">
    <source>
        <dbReference type="Proteomes" id="UP000050277"/>
    </source>
</evidence>
<dbReference type="PRINTS" id="PR00976">
    <property type="entry name" value="RIBOSOMALS21"/>
</dbReference>
<dbReference type="SMR" id="A0A0P6YKK0"/>
<comment type="caution">
    <text evidence="8">The sequence shown here is derived from an EMBL/GenBank/DDBJ whole genome shotgun (WGS) entry which is preliminary data.</text>
</comment>
<dbReference type="NCBIfam" id="TIGR00030">
    <property type="entry name" value="S21p"/>
    <property type="match status" value="1"/>
</dbReference>
<evidence type="ECO:0000256" key="2">
    <source>
        <dbReference type="ARBA" id="ARBA00022980"/>
    </source>
</evidence>
<comment type="similarity">
    <text evidence="1 5 6">Belongs to the bacterial ribosomal protein bS21 family.</text>
</comment>
<dbReference type="EMBL" id="LGKP01000023">
    <property type="protein sequence ID" value="KPL85734.1"/>
    <property type="molecule type" value="Genomic_DNA"/>
</dbReference>
<protein>
    <recommendedName>
        <fullName evidence="4 5">Small ribosomal subunit protein bS21</fullName>
    </recommendedName>
</protein>